<dbReference type="AlphaFoldDB" id="A0A9P6SRI5"/>
<organism evidence="2 3">
    <name type="scientific">Entomortierella chlamydospora</name>
    <dbReference type="NCBI Taxonomy" id="101097"/>
    <lineage>
        <taxon>Eukaryota</taxon>
        <taxon>Fungi</taxon>
        <taxon>Fungi incertae sedis</taxon>
        <taxon>Mucoromycota</taxon>
        <taxon>Mortierellomycotina</taxon>
        <taxon>Mortierellomycetes</taxon>
        <taxon>Mortierellales</taxon>
        <taxon>Mortierellaceae</taxon>
        <taxon>Entomortierella</taxon>
    </lineage>
</organism>
<feature type="compositionally biased region" description="Basic and acidic residues" evidence="1">
    <location>
        <begin position="1"/>
        <end position="11"/>
    </location>
</feature>
<dbReference type="Proteomes" id="UP000703661">
    <property type="component" value="Unassembled WGS sequence"/>
</dbReference>
<proteinExistence type="predicted"/>
<sequence length="58" mass="6842">MEVNTHRKENGNPRLRIYGPAAATMRTPPSFWRPQRIHSRYRTNVPSKVLPANHDRDF</sequence>
<evidence type="ECO:0000313" key="2">
    <source>
        <dbReference type="EMBL" id="KAF9993618.1"/>
    </source>
</evidence>
<evidence type="ECO:0000256" key="1">
    <source>
        <dbReference type="SAM" id="MobiDB-lite"/>
    </source>
</evidence>
<protein>
    <submittedName>
        <fullName evidence="2">Uncharacterized protein</fullName>
    </submittedName>
</protein>
<evidence type="ECO:0000313" key="3">
    <source>
        <dbReference type="Proteomes" id="UP000703661"/>
    </source>
</evidence>
<feature type="region of interest" description="Disordered" evidence="1">
    <location>
        <begin position="1"/>
        <end position="29"/>
    </location>
</feature>
<reference evidence="2" key="1">
    <citation type="journal article" date="2020" name="Fungal Divers.">
        <title>Resolving the Mortierellaceae phylogeny through synthesis of multi-gene phylogenetics and phylogenomics.</title>
        <authorList>
            <person name="Vandepol N."/>
            <person name="Liber J."/>
            <person name="Desiro A."/>
            <person name="Na H."/>
            <person name="Kennedy M."/>
            <person name="Barry K."/>
            <person name="Grigoriev I.V."/>
            <person name="Miller A.N."/>
            <person name="O'Donnell K."/>
            <person name="Stajich J.E."/>
            <person name="Bonito G."/>
        </authorList>
    </citation>
    <scope>NUCLEOTIDE SEQUENCE</scope>
    <source>
        <strain evidence="2">NRRL 2769</strain>
    </source>
</reference>
<keyword evidence="3" id="KW-1185">Reference proteome</keyword>
<feature type="non-terminal residue" evidence="2">
    <location>
        <position position="58"/>
    </location>
</feature>
<comment type="caution">
    <text evidence="2">The sequence shown here is derived from an EMBL/GenBank/DDBJ whole genome shotgun (WGS) entry which is preliminary data.</text>
</comment>
<dbReference type="EMBL" id="JAAAID010004279">
    <property type="protein sequence ID" value="KAF9993618.1"/>
    <property type="molecule type" value="Genomic_DNA"/>
</dbReference>
<name>A0A9P6SRI5_9FUNG</name>
<accession>A0A9P6SRI5</accession>
<gene>
    <name evidence="2" type="ORF">BGZ80_008075</name>
</gene>